<evidence type="ECO:0000256" key="3">
    <source>
        <dbReference type="PROSITE-ProRule" id="PRU00209"/>
    </source>
</evidence>
<dbReference type="Pfam" id="PF21972">
    <property type="entry name" value="Arc1p_N_like"/>
    <property type="match status" value="1"/>
</dbReference>
<evidence type="ECO:0000259" key="5">
    <source>
        <dbReference type="PROSITE" id="PS50886"/>
    </source>
</evidence>
<dbReference type="CDD" id="cd02799">
    <property type="entry name" value="tRNA_bind_EMAP-II_like"/>
    <property type="match status" value="1"/>
</dbReference>
<name>A0A2T2NAA6_CORCC</name>
<evidence type="ECO:0000313" key="6">
    <source>
        <dbReference type="EMBL" id="PSN62166.1"/>
    </source>
</evidence>
<dbReference type="EMBL" id="KZ678142">
    <property type="protein sequence ID" value="PSN62166.1"/>
    <property type="molecule type" value="Genomic_DNA"/>
</dbReference>
<organism evidence="6 7">
    <name type="scientific">Corynespora cassiicola Philippines</name>
    <dbReference type="NCBI Taxonomy" id="1448308"/>
    <lineage>
        <taxon>Eukaryota</taxon>
        <taxon>Fungi</taxon>
        <taxon>Dikarya</taxon>
        <taxon>Ascomycota</taxon>
        <taxon>Pezizomycotina</taxon>
        <taxon>Dothideomycetes</taxon>
        <taxon>Pleosporomycetidae</taxon>
        <taxon>Pleosporales</taxon>
        <taxon>Corynesporascaceae</taxon>
        <taxon>Corynespora</taxon>
    </lineage>
</organism>
<dbReference type="Pfam" id="PF01588">
    <property type="entry name" value="tRNA_bind"/>
    <property type="match status" value="1"/>
</dbReference>
<dbReference type="InterPro" id="IPR051270">
    <property type="entry name" value="Tyrosine-tRNA_ligase_regulator"/>
</dbReference>
<keyword evidence="2 3" id="KW-0694">RNA-binding</keyword>
<protein>
    <submittedName>
        <fullName evidence="6">Nucleic acid-binding protein</fullName>
    </submittedName>
</protein>
<dbReference type="PANTHER" id="PTHR11586:SF33">
    <property type="entry name" value="AMINOACYL TRNA SYNTHASE COMPLEX-INTERACTING MULTIFUNCTIONAL PROTEIN 1"/>
    <property type="match status" value="1"/>
</dbReference>
<dbReference type="InterPro" id="IPR012340">
    <property type="entry name" value="NA-bd_OB-fold"/>
</dbReference>
<dbReference type="SUPFAM" id="SSF50249">
    <property type="entry name" value="Nucleic acid-binding proteins"/>
    <property type="match status" value="1"/>
</dbReference>
<dbReference type="OrthoDB" id="19141at2759"/>
<sequence>MHTRPVFVSPLVRSIPLQFSRPRPARLLQLARSTRGPYRTTASLPASSPFPFFTPLQPLLIDFFNSRLPAMASTLDESLLAFLKAHAPNNASSETDAVKASQALFPSTTYTDAEKAEISQWLITSSHVASPAEDAAKSAERLSSLNTHLSSRTTLLGAKPSVADIALYHKIAPVVSKWSAEERTGEQGYHHIVRHVDFIQNSPVFNLKLDDKVSVDLDSVIFKIKPIDAKAEKERKKKEKEAAAAKAAAESGATPTTLTGEQAPAEGKKSKKEKAKDKVQAAGEAVASAVTGKAGGPPEGAPTKKKEKKEKQPKPQKPAPVEKPLSPALIDLRVGHILKAETHPNADSLYVSTIACGDAPGTDNTSEYEGQVVRTVCSGLNGLIPLAEMQNRKIVTVCNLKPVTMRGIKSCAMVLAASPRVAEGEDSHKGPVELVNPPADSKAGDRVFFEGWEGEPEGVLNPKKKIWESIQPGFTTTDALEVGFDVEAVPQLSGEGESKKTGVAKLKTAAGLCSVSTLKNAVVR</sequence>
<dbReference type="AlphaFoldDB" id="A0A2T2NAA6"/>
<feature type="domain" description="TRNA-binding" evidence="5">
    <location>
        <begin position="326"/>
        <end position="448"/>
    </location>
</feature>
<proteinExistence type="predicted"/>
<evidence type="ECO:0000256" key="4">
    <source>
        <dbReference type="SAM" id="MobiDB-lite"/>
    </source>
</evidence>
<dbReference type="GO" id="GO:0000049">
    <property type="term" value="F:tRNA binding"/>
    <property type="evidence" value="ECO:0007669"/>
    <property type="project" value="UniProtKB-UniRule"/>
</dbReference>
<evidence type="ECO:0000256" key="2">
    <source>
        <dbReference type="ARBA" id="ARBA00022884"/>
    </source>
</evidence>
<keyword evidence="1 3" id="KW-0820">tRNA-binding</keyword>
<feature type="region of interest" description="Disordered" evidence="4">
    <location>
        <begin position="231"/>
        <end position="326"/>
    </location>
</feature>
<evidence type="ECO:0000313" key="7">
    <source>
        <dbReference type="Proteomes" id="UP000240883"/>
    </source>
</evidence>
<accession>A0A2T2NAA6</accession>
<dbReference type="PANTHER" id="PTHR11586">
    <property type="entry name" value="TRNA-AMINOACYLATION COFACTOR ARC1 FAMILY MEMBER"/>
    <property type="match status" value="1"/>
</dbReference>
<dbReference type="PROSITE" id="PS50886">
    <property type="entry name" value="TRBD"/>
    <property type="match status" value="1"/>
</dbReference>
<dbReference type="SUPFAM" id="SSF47616">
    <property type="entry name" value="GST C-terminal domain-like"/>
    <property type="match status" value="1"/>
</dbReference>
<dbReference type="InterPro" id="IPR036282">
    <property type="entry name" value="Glutathione-S-Trfase_C_sf"/>
</dbReference>
<dbReference type="Proteomes" id="UP000240883">
    <property type="component" value="Unassembled WGS sequence"/>
</dbReference>
<evidence type="ECO:0000256" key="1">
    <source>
        <dbReference type="ARBA" id="ARBA00022555"/>
    </source>
</evidence>
<dbReference type="CDD" id="cd10304">
    <property type="entry name" value="GST_C_Arc1p_N_like"/>
    <property type="match status" value="1"/>
</dbReference>
<dbReference type="GO" id="GO:0017102">
    <property type="term" value="C:methionyl glutamyl tRNA synthetase complex"/>
    <property type="evidence" value="ECO:0007669"/>
    <property type="project" value="TreeGrafter"/>
</dbReference>
<dbReference type="STRING" id="1448308.A0A2T2NAA6"/>
<dbReference type="FunFam" id="2.40.50.140:FF:000199">
    <property type="entry name" value="tRNA-aminoacylation cofactor ARC1"/>
    <property type="match status" value="1"/>
</dbReference>
<dbReference type="InterPro" id="IPR053836">
    <property type="entry name" value="Arc1-like_N"/>
</dbReference>
<keyword evidence="7" id="KW-1185">Reference proteome</keyword>
<dbReference type="Gene3D" id="2.40.50.140">
    <property type="entry name" value="Nucleic acid-binding proteins"/>
    <property type="match status" value="1"/>
</dbReference>
<gene>
    <name evidence="6" type="ORF">BS50DRAFT_578022</name>
</gene>
<dbReference type="InterPro" id="IPR002547">
    <property type="entry name" value="tRNA-bd_dom"/>
</dbReference>
<reference evidence="6 7" key="1">
    <citation type="journal article" date="2018" name="Front. Microbiol.">
        <title>Genome-Wide Analysis of Corynespora cassiicola Leaf Fall Disease Putative Effectors.</title>
        <authorList>
            <person name="Lopez D."/>
            <person name="Ribeiro S."/>
            <person name="Label P."/>
            <person name="Fumanal B."/>
            <person name="Venisse J.S."/>
            <person name="Kohler A."/>
            <person name="de Oliveira R.R."/>
            <person name="Labutti K."/>
            <person name="Lipzen A."/>
            <person name="Lail K."/>
            <person name="Bauer D."/>
            <person name="Ohm R.A."/>
            <person name="Barry K.W."/>
            <person name="Spatafora J."/>
            <person name="Grigoriev I.V."/>
            <person name="Martin F.M."/>
            <person name="Pujade-Renaud V."/>
        </authorList>
    </citation>
    <scope>NUCLEOTIDE SEQUENCE [LARGE SCALE GENOMIC DNA]</scope>
    <source>
        <strain evidence="6 7">Philippines</strain>
    </source>
</reference>
<dbReference type="Gene3D" id="1.20.1050.10">
    <property type="match status" value="1"/>
</dbReference>
<feature type="compositionally biased region" description="Basic and acidic residues" evidence="4">
    <location>
        <begin position="231"/>
        <end position="243"/>
    </location>
</feature>